<reference evidence="1" key="1">
    <citation type="submission" date="2020-07" db="EMBL/GenBank/DDBJ databases">
        <title>Draft Genome Sequence of a Deep-Sea Yeast, Naganishia (Cryptococcus) liquefaciens strain N6.</title>
        <authorList>
            <person name="Han Y.W."/>
            <person name="Kajitani R."/>
            <person name="Morimoto H."/>
            <person name="Parhat M."/>
            <person name="Tsubouchi H."/>
            <person name="Bakenova O."/>
            <person name="Ogata M."/>
            <person name="Argunhan B."/>
            <person name="Aoki R."/>
            <person name="Kajiwara S."/>
            <person name="Itoh T."/>
            <person name="Iwasaki H."/>
        </authorList>
    </citation>
    <scope>NUCLEOTIDE SEQUENCE</scope>
    <source>
        <strain evidence="1">N6</strain>
    </source>
</reference>
<organism evidence="1 2">
    <name type="scientific">Naganishia liquefaciens</name>
    <dbReference type="NCBI Taxonomy" id="104408"/>
    <lineage>
        <taxon>Eukaryota</taxon>
        <taxon>Fungi</taxon>
        <taxon>Dikarya</taxon>
        <taxon>Basidiomycota</taxon>
        <taxon>Agaricomycotina</taxon>
        <taxon>Tremellomycetes</taxon>
        <taxon>Filobasidiales</taxon>
        <taxon>Filobasidiaceae</taxon>
        <taxon>Naganishia</taxon>
    </lineage>
</organism>
<gene>
    <name evidence="1" type="ORF">NliqN6_1631</name>
</gene>
<dbReference type="OrthoDB" id="2224399at2759"/>
<proteinExistence type="predicted"/>
<evidence type="ECO:0000313" key="1">
    <source>
        <dbReference type="EMBL" id="GHJ85229.1"/>
    </source>
</evidence>
<comment type="caution">
    <text evidence="1">The sequence shown here is derived from an EMBL/GenBank/DDBJ whole genome shotgun (WGS) entry which is preliminary data.</text>
</comment>
<accession>A0A8H3TQR1</accession>
<dbReference type="Proteomes" id="UP000620104">
    <property type="component" value="Unassembled WGS sequence"/>
</dbReference>
<sequence length="203" mass="21957">MSLSTLHGFVGLSPSSPHIQEFIAQLASTPLDPETKAYADVMYVNYHDLGISFCCVPLDGGKVDKAAGWDGVQVESIDLYNPRITAAQGRSRRRAWSVFRGLPLAVPTSGQAMLLEVGTRGRDIVEALGEPSRKGGGTGWVDVWLEYASVGVLFDLQDPRGEEIVSQEEQARGIGGVWDRAGRWVWSSIKVFKPGAGDSSAHK</sequence>
<keyword evidence="2" id="KW-1185">Reference proteome</keyword>
<dbReference type="AlphaFoldDB" id="A0A8H3TQR1"/>
<evidence type="ECO:0000313" key="2">
    <source>
        <dbReference type="Proteomes" id="UP000620104"/>
    </source>
</evidence>
<dbReference type="EMBL" id="BLZA01000011">
    <property type="protein sequence ID" value="GHJ85229.1"/>
    <property type="molecule type" value="Genomic_DNA"/>
</dbReference>
<protein>
    <submittedName>
        <fullName evidence="1">Uncharacterized protein</fullName>
    </submittedName>
</protein>
<name>A0A8H3TQR1_9TREE</name>